<sequence length="897" mass="90746">MNLFQSPTDPLSLNYSSSPYVLTKDAPVAPIQPSTAGLIEQCSASPALPTGLAIDSKTCTISGTPTVNQAATNYTITVSNSSQSKTSSILISVNANPPAALNFAAGAMVFTAGSSTFAPIVPTYTGTITNCTSDIPLPTGLSLNASNCGISGNPSTPQAATNYTITGSNAFGSTNTTISIAVNMAPPSTLNYAGSPYTFTENSPIVPITPTYTGTVTNCVSDISLPAGLFLNNTNCRIAGTPSATQPATNYVITASNPFGNTTFTITITVNLAPPSALNYAGSPYTFTQNSTITTVTPTFTGTATNCVSDIPLPNGLGINAATCAISGTPTTAQAATNYTITASNPFGSTNTTISITVNLAPPSGLGYAGDPFVFTQGATITTATPTITGTVTNCTSDITLPAGLNLNTTTCAISGTPTTTQGATIYAITASNAFGSTTRNISIKVNLAPPTALSYAGTPFVFTQGATITTATPSVTGTVTGCSSDITLPAGLGLNPTNCALSGTPTATQAATTYTITASNAFGSTNTTISITVNLAPPTGLAYSGSPFTFIQGTTIPTQTPSLTGTITSCTSDIPLPAGLGLNATTCALSGTPTAAQAATTYTITASNAFGSTNTTISIQVNVPPPASLNYAGSPYVLFRGTAATATPTFTGTVTSCTSNITLPAGLSINATTCAISGTPTSFQATTAYTITASNSSGSTTANVNIMIFGTAPLKTMQVNCWDSSGTLDATCSLASSAGQDGKLQKGVNPAFSILTVNGNEYITLDANTGLYWKTCLQGRTNADCLGGSNSYLNLTGAINSCLALNGLNSGAGYANRNNWRLPTISEIETLVDFNVAASPRTFTTAFPNATGSYYYWSSTPYLPDPTKSLVLYFSDGGTTWTDSATAGSVARCVSP</sequence>
<dbReference type="SUPFAM" id="SSF49313">
    <property type="entry name" value="Cadherin-like"/>
    <property type="match status" value="7"/>
</dbReference>
<dbReference type="PANTHER" id="PTHR35812:SF1">
    <property type="entry name" value="LIPOPROTEIN"/>
    <property type="match status" value="1"/>
</dbReference>
<dbReference type="InterPro" id="IPR011460">
    <property type="entry name" value="Lcl_C"/>
</dbReference>
<dbReference type="InterPro" id="IPR015919">
    <property type="entry name" value="Cadherin-like_sf"/>
</dbReference>
<dbReference type="GO" id="GO:0005509">
    <property type="term" value="F:calcium ion binding"/>
    <property type="evidence" value="ECO:0007669"/>
    <property type="project" value="InterPro"/>
</dbReference>
<evidence type="ECO:0000313" key="3">
    <source>
        <dbReference type="Proteomes" id="UP000297613"/>
    </source>
</evidence>
<accession>A0A7I0IRX1</accession>
<dbReference type="Gene3D" id="2.60.40.10">
    <property type="entry name" value="Immunoglobulins"/>
    <property type="match status" value="8"/>
</dbReference>
<evidence type="ECO:0000313" key="2">
    <source>
        <dbReference type="EMBL" id="TGL88126.1"/>
    </source>
</evidence>
<gene>
    <name evidence="2" type="ORF">EHQ83_03740</name>
</gene>
<dbReference type="EMBL" id="RQGM01000012">
    <property type="protein sequence ID" value="TGL88126.1"/>
    <property type="molecule type" value="Genomic_DNA"/>
</dbReference>
<proteinExistence type="predicted"/>
<dbReference type="InterPro" id="IPR013783">
    <property type="entry name" value="Ig-like_fold"/>
</dbReference>
<dbReference type="Pfam" id="PF05345">
    <property type="entry name" value="He_PIG"/>
    <property type="match status" value="4"/>
</dbReference>
<protein>
    <submittedName>
        <fullName evidence="2">DUF1566 domain-containing protein</fullName>
    </submittedName>
</protein>
<name>A0A7I0IRX1_9LEPT</name>
<evidence type="ECO:0000259" key="1">
    <source>
        <dbReference type="Pfam" id="PF07603"/>
    </source>
</evidence>
<comment type="caution">
    <text evidence="2">The sequence shown here is derived from an EMBL/GenBank/DDBJ whole genome shotgun (WGS) entry which is preliminary data.</text>
</comment>
<organism evidence="2 3">
    <name type="scientific">Leptospira yasudae</name>
    <dbReference type="NCBI Taxonomy" id="2202201"/>
    <lineage>
        <taxon>Bacteria</taxon>
        <taxon>Pseudomonadati</taxon>
        <taxon>Spirochaetota</taxon>
        <taxon>Spirochaetia</taxon>
        <taxon>Leptospirales</taxon>
        <taxon>Leptospiraceae</taxon>
        <taxon>Leptospira</taxon>
    </lineage>
</organism>
<dbReference type="AlphaFoldDB" id="A0A7I0IRX1"/>
<dbReference type="PANTHER" id="PTHR35812">
    <property type="entry name" value="LIPOPROTEIN"/>
    <property type="match status" value="1"/>
</dbReference>
<dbReference type="Pfam" id="PF07603">
    <property type="entry name" value="Lcl_C"/>
    <property type="match status" value="1"/>
</dbReference>
<dbReference type="Proteomes" id="UP000297613">
    <property type="component" value="Unassembled WGS sequence"/>
</dbReference>
<reference evidence="2 3" key="1">
    <citation type="journal article" date="2019" name="PLoS Negl. Trop. Dis.">
        <title>Revisiting the worldwide diversity of Leptospira species in the environment.</title>
        <authorList>
            <person name="Vincent A.T."/>
            <person name="Schiettekatte O."/>
            <person name="Bourhy P."/>
            <person name="Veyrier F.J."/>
            <person name="Picardeau M."/>
        </authorList>
    </citation>
    <scope>NUCLEOTIDE SEQUENCE [LARGE SCALE GENOMIC DNA]</scope>
    <source>
        <strain evidence="2 3">201702445</strain>
    </source>
</reference>
<feature type="domain" description="Lcl C-terminal" evidence="1">
    <location>
        <begin position="765"/>
        <end position="895"/>
    </location>
</feature>
<dbReference type="GO" id="GO:0016020">
    <property type="term" value="C:membrane"/>
    <property type="evidence" value="ECO:0007669"/>
    <property type="project" value="InterPro"/>
</dbReference>